<accession>A0ABS6X5Z7</accession>
<keyword evidence="2" id="KW-1185">Reference proteome</keyword>
<gene>
    <name evidence="1" type="ORF">KYK27_00070</name>
</gene>
<name>A0ABS6X5Z7_9BACT</name>
<organism evidence="1 2">
    <name type="scientific">Pontibacter populi</name>
    <dbReference type="NCBI Taxonomy" id="890055"/>
    <lineage>
        <taxon>Bacteria</taxon>
        <taxon>Pseudomonadati</taxon>
        <taxon>Bacteroidota</taxon>
        <taxon>Cytophagia</taxon>
        <taxon>Cytophagales</taxon>
        <taxon>Hymenobacteraceae</taxon>
        <taxon>Pontibacter</taxon>
    </lineage>
</organism>
<comment type="caution">
    <text evidence="1">The sequence shown here is derived from an EMBL/GenBank/DDBJ whole genome shotgun (WGS) entry which is preliminary data.</text>
</comment>
<dbReference type="EMBL" id="JAHWXQ010000001">
    <property type="protein sequence ID" value="MBW3363421.1"/>
    <property type="molecule type" value="Genomic_DNA"/>
</dbReference>
<dbReference type="Proteomes" id="UP000774935">
    <property type="component" value="Unassembled WGS sequence"/>
</dbReference>
<evidence type="ECO:0008006" key="3">
    <source>
        <dbReference type="Google" id="ProtNLM"/>
    </source>
</evidence>
<proteinExistence type="predicted"/>
<reference evidence="1 2" key="1">
    <citation type="submission" date="2021-07" db="EMBL/GenBank/DDBJ databases">
        <authorList>
            <person name="Kim M.K."/>
        </authorList>
    </citation>
    <scope>NUCLEOTIDE SEQUENCE [LARGE SCALE GENOMIC DNA]</scope>
    <source>
        <strain evidence="1 2">HLY7-15</strain>
    </source>
</reference>
<evidence type="ECO:0000313" key="1">
    <source>
        <dbReference type="EMBL" id="MBW3363421.1"/>
    </source>
</evidence>
<evidence type="ECO:0000313" key="2">
    <source>
        <dbReference type="Proteomes" id="UP000774935"/>
    </source>
</evidence>
<sequence>MTGTYTTEPISLQLNTLYQDEYIIIQLDKQLKFVYVEWLQHPSSEIFRQNFKKAIEACIDNNCQYWLSDARALHYVEFADQNWMLELIYPLLPKSNLLKFARVNTLESIALMDVARVCTILEQFPEFKLKTQLEVFNFKAAALDWMFDGRLTTEL</sequence>
<protein>
    <recommendedName>
        <fullName evidence="3">STAS/SEC14 domain-containing protein</fullName>
    </recommendedName>
</protein>
<dbReference type="RefSeq" id="WP_199108046.1">
    <property type="nucleotide sequence ID" value="NZ_JAHWXQ010000001.1"/>
</dbReference>